<dbReference type="HOGENOM" id="CLU_326743_0_0_4"/>
<proteinExistence type="predicted"/>
<reference evidence="2 3" key="1">
    <citation type="submission" date="2011-05" db="EMBL/GenBank/DDBJ databases">
        <authorList>
            <person name="Muzny D."/>
            <person name="Qin X."/>
            <person name="Deng J."/>
            <person name="Jiang H."/>
            <person name="Liu Y."/>
            <person name="Qu J."/>
            <person name="Song X.-Z."/>
            <person name="Zhang L."/>
            <person name="Thornton R."/>
            <person name="Coyle M."/>
            <person name="Francisco L."/>
            <person name="Jackson L."/>
            <person name="Javaid M."/>
            <person name="Korchina V."/>
            <person name="Kovar C."/>
            <person name="Mata R."/>
            <person name="Mathew T."/>
            <person name="Ngo R."/>
            <person name="Nguyen L."/>
            <person name="Nguyen N."/>
            <person name="Okwuonu G."/>
            <person name="Ongeri F."/>
            <person name="Pham C."/>
            <person name="Simmons D."/>
            <person name="Wilczek-Boney K."/>
            <person name="Hale W."/>
            <person name="Jakkamsetti A."/>
            <person name="Pham P."/>
            <person name="Ruth R."/>
            <person name="San Lucas F."/>
            <person name="Warren J."/>
            <person name="Zhang J."/>
            <person name="Zhao Z."/>
            <person name="Zhou C."/>
            <person name="Zhu D."/>
            <person name="Lee S."/>
            <person name="Bess C."/>
            <person name="Blankenburg K."/>
            <person name="Forbes L."/>
            <person name="Fu Q."/>
            <person name="Gubbala S."/>
            <person name="Hirani K."/>
            <person name="Jayaseelan J.C."/>
            <person name="Lara F."/>
            <person name="Munidasa M."/>
            <person name="Palculict T."/>
            <person name="Patil S."/>
            <person name="Pu L.-L."/>
            <person name="Saada N."/>
            <person name="Tang L."/>
            <person name="Weissenberger G."/>
            <person name="Zhu Y."/>
            <person name="Hemphill L."/>
            <person name="Shang Y."/>
            <person name="Youmans B."/>
            <person name="Ayvaz T."/>
            <person name="Ross M."/>
            <person name="Santibanez J."/>
            <person name="Aqrawi P."/>
            <person name="Gross S."/>
            <person name="Joshi V."/>
            <person name="Fowler G."/>
            <person name="Nazareth L."/>
            <person name="Reid J."/>
            <person name="Worley K."/>
            <person name="Petrosino J."/>
            <person name="Highlander S."/>
            <person name="Gibbs R."/>
        </authorList>
    </citation>
    <scope>NUCLEOTIDE SEQUENCE [LARGE SCALE GENOMIC DNA]</scope>
    <source>
        <strain evidence="2 3">871</strain>
    </source>
</reference>
<dbReference type="PANTHER" id="PTHR35037">
    <property type="entry name" value="C-TERMINAL REGION OF AIDA-LIKE PROTEIN"/>
    <property type="match status" value="1"/>
</dbReference>
<comment type="caution">
    <text evidence="2">The sequence shown here is derived from an EMBL/GenBank/DDBJ whole genome shotgun (WGS) entry which is preliminary data.</text>
</comment>
<dbReference type="AlphaFoldDB" id="G4CFE2"/>
<gene>
    <name evidence="2" type="ORF">HMPREF9371_0331</name>
</gene>
<dbReference type="PROSITE" id="PS51208">
    <property type="entry name" value="AUTOTRANSPORTER"/>
    <property type="match status" value="1"/>
</dbReference>
<feature type="domain" description="Autotransporter" evidence="1">
    <location>
        <begin position="629"/>
        <end position="907"/>
    </location>
</feature>
<dbReference type="Proteomes" id="UP000003019">
    <property type="component" value="Unassembled WGS sequence"/>
</dbReference>
<dbReference type="InterPro" id="IPR051551">
    <property type="entry name" value="Autotransporter_adhesion"/>
</dbReference>
<accession>G4CFE2</accession>
<dbReference type="InterPro" id="IPR036709">
    <property type="entry name" value="Autotransporte_beta_dom_sf"/>
</dbReference>
<dbReference type="STRING" id="1032488.HMPREF9371_0331"/>
<dbReference type="Pfam" id="PF03797">
    <property type="entry name" value="Autotransporter"/>
    <property type="match status" value="1"/>
</dbReference>
<dbReference type="RefSeq" id="WP_009118025.1">
    <property type="nucleotide sequence ID" value="NZ_JH164926.1"/>
</dbReference>
<dbReference type="PANTHER" id="PTHR35037:SF3">
    <property type="entry name" value="C-TERMINAL REGION OF AIDA-LIKE PROTEIN"/>
    <property type="match status" value="1"/>
</dbReference>
<keyword evidence="3" id="KW-1185">Reference proteome</keyword>
<sequence length="907" mass="97612">MNLNILSSNIARHGFSAAKSTLHKPQLTVLAAVLAALPALSQAACPTYSATQALAISGETCSYAEDTFSAAGRTSAVIDVRGGGSATFSANRVQLHKSGPGAGNKPQDYSAIYLRDESGDVRNRAVFEGDVVVEQANVRNTRDIVVGGGGDLHIRGDLSVTHGDYTGSILDLGYGWNSIRLLTKKGRQDTSMTLEGKLTANTAGSDLIRLGYGTYRLNGGADIQGRKGVGHNQGGRIRVGGAEAELIFGAKTVAEVGDTFIDMVQNQGNRLEFNELSLTIEEPAVGLAIDVGSPPTPDSPDGKNTLHFKGDATIKTPHARAIELKGGGVLQNDGKLAVTEKEDIAVHATAAANTAAEFKNTGSIERQGGIARHHGDGKFAISNTGSLKSTGQVYAVRNEAAGVVDIKNESNGKPDANGLLQGSLHKGDGELNLTQYGSDSIWRTTDKLDSFLTSLSLTDGKIEFAINGTDSIYADRYEAKGGTIVMNTTWDDDAADPNGTTQSNRLIITDLKVNAATQVKLHSRTIGNITPKNTDIFSEDVIVVNGKHEAQTPDGHAFFGTAQTDGAQQVQLVRNDNNYRWTLKAGGREIIAPEAAHYVQTRGLALNLGLEHIGMLHQRVGSRYQNDAQQGEGPDVWVRTINADKRIQDKDRFGARSRTNTLQIGADIHRSHAEQGSRRTGLMLAYSHADHNLYDKYRATNGLVSDDKYIGSAKTDIVSAGVYHTRYAASGGYLDLVGQISWLKNRHRLASQQGYAVAASAEVGKPFLLGGNWYVEPQAQLVYQYQYLNGKHDGVREIADGADHRLTARVGSRLMWRDGNNDVYLIANLIRPFGRTDVRLGNDVLVSDDTRWKTELGLGGQIQAAKGLSVYGDVRYVRSLGKGNRVWRHSNAGEEGAALRAGLRYRW</sequence>
<evidence type="ECO:0000259" key="1">
    <source>
        <dbReference type="PROSITE" id="PS51208"/>
    </source>
</evidence>
<dbReference type="Gene3D" id="2.40.128.130">
    <property type="entry name" value="Autotransporter beta-domain"/>
    <property type="match status" value="1"/>
</dbReference>
<dbReference type="EMBL" id="AGAY01000013">
    <property type="protein sequence ID" value="EGY53406.1"/>
    <property type="molecule type" value="Genomic_DNA"/>
</dbReference>
<dbReference type="GO" id="GO:0019867">
    <property type="term" value="C:outer membrane"/>
    <property type="evidence" value="ECO:0007669"/>
    <property type="project" value="InterPro"/>
</dbReference>
<dbReference type="InterPro" id="IPR006315">
    <property type="entry name" value="OM_autotransptr_brl_dom"/>
</dbReference>
<dbReference type="NCBIfam" id="TIGR01414">
    <property type="entry name" value="autotrans_barl"/>
    <property type="match status" value="1"/>
</dbReference>
<dbReference type="PATRIC" id="fig|1032488.3.peg.304"/>
<organism evidence="2 3">
    <name type="scientific">Neisseria shayeganii 871</name>
    <dbReference type="NCBI Taxonomy" id="1032488"/>
    <lineage>
        <taxon>Bacteria</taxon>
        <taxon>Pseudomonadati</taxon>
        <taxon>Pseudomonadota</taxon>
        <taxon>Betaproteobacteria</taxon>
        <taxon>Neisseriales</taxon>
        <taxon>Neisseriaceae</taxon>
        <taxon>Neisseria</taxon>
    </lineage>
</organism>
<dbReference type="SMART" id="SM00869">
    <property type="entry name" value="Autotransporter"/>
    <property type="match status" value="1"/>
</dbReference>
<dbReference type="SUPFAM" id="SSF103515">
    <property type="entry name" value="Autotransporter"/>
    <property type="match status" value="1"/>
</dbReference>
<protein>
    <recommendedName>
        <fullName evidence="1">Autotransporter domain-containing protein</fullName>
    </recommendedName>
</protein>
<dbReference type="InterPro" id="IPR005546">
    <property type="entry name" value="Autotransporte_beta"/>
</dbReference>
<evidence type="ECO:0000313" key="3">
    <source>
        <dbReference type="Proteomes" id="UP000003019"/>
    </source>
</evidence>
<evidence type="ECO:0000313" key="2">
    <source>
        <dbReference type="EMBL" id="EGY53406.1"/>
    </source>
</evidence>
<name>G4CFE2_9NEIS</name>
<dbReference type="OrthoDB" id="8613300at2"/>